<feature type="compositionally biased region" description="Low complexity" evidence="1">
    <location>
        <begin position="73"/>
        <end position="87"/>
    </location>
</feature>
<dbReference type="NCBIfam" id="NF038296">
    <property type="entry name" value="HisXaaSer_A2"/>
    <property type="match status" value="1"/>
</dbReference>
<evidence type="ECO:0000256" key="1">
    <source>
        <dbReference type="SAM" id="MobiDB-lite"/>
    </source>
</evidence>
<name>A0AAE4GA48_9BURK</name>
<reference evidence="3" key="1">
    <citation type="submission" date="2023-02" db="EMBL/GenBank/DDBJ databases">
        <title>Description of Herbaspirillum huttiense subsp. nephrolepsisexaltata and Herbaspirillum huttiense subsp. lycopersicon.</title>
        <authorList>
            <person name="Poudel M."/>
            <person name="Sharma A."/>
            <person name="Goss E."/>
            <person name="Tapia J.H."/>
            <person name="Harmon C.M."/>
            <person name="Jones J.B."/>
        </authorList>
    </citation>
    <scope>NUCLEOTIDE SEQUENCE</scope>
    <source>
        <strain evidence="3">NC40101</strain>
    </source>
</reference>
<sequence>MKKFGFLVPVMTAAAALANPVEAKVASALEDVANTAQAPVEKIGVKESFYIKDGERHSLMMKLSESGQMLAYHSSHASHGSHGSHGSHSSHRSGY</sequence>
<organism evidence="3">
    <name type="scientific">Herbaspirillum huttiense subsp. nephrolepidis</name>
    <dbReference type="NCBI Taxonomy" id="3075126"/>
    <lineage>
        <taxon>Bacteria</taxon>
        <taxon>Pseudomonadati</taxon>
        <taxon>Pseudomonadota</taxon>
        <taxon>Betaproteobacteria</taxon>
        <taxon>Burkholderiales</taxon>
        <taxon>Oxalobacteraceae</taxon>
        <taxon>Herbaspirillum</taxon>
    </lineage>
</organism>
<dbReference type="AlphaFoldDB" id="A0AAE4GA48"/>
<dbReference type="EMBL" id="JAVRAA010000009">
    <property type="protein sequence ID" value="MDT0338607.1"/>
    <property type="molecule type" value="Genomic_DNA"/>
</dbReference>
<comment type="caution">
    <text evidence="3">The sequence shown here is derived from an EMBL/GenBank/DDBJ whole genome shotgun (WGS) entry which is preliminary data.</text>
</comment>
<feature type="chain" id="PRO_5042054248" evidence="2">
    <location>
        <begin position="24"/>
        <end position="95"/>
    </location>
</feature>
<feature type="region of interest" description="Disordered" evidence="1">
    <location>
        <begin position="71"/>
        <end position="95"/>
    </location>
</feature>
<gene>
    <name evidence="3" type="primary">hxsA2</name>
    <name evidence="3" type="ORF">RJN63_17335</name>
</gene>
<protein>
    <submittedName>
        <fullName evidence="3">His-Xaa-Ser repeat protein HxsA2</fullName>
    </submittedName>
</protein>
<evidence type="ECO:0000313" key="3">
    <source>
        <dbReference type="EMBL" id="MDT0338607.1"/>
    </source>
</evidence>
<evidence type="ECO:0000256" key="2">
    <source>
        <dbReference type="SAM" id="SignalP"/>
    </source>
</evidence>
<accession>A0AAE4GA48</accession>
<keyword evidence="2" id="KW-0732">Signal</keyword>
<proteinExistence type="predicted"/>
<dbReference type="RefSeq" id="WP_310838041.1">
    <property type="nucleotide sequence ID" value="NZ_JAVLSM010000010.1"/>
</dbReference>
<feature type="signal peptide" evidence="2">
    <location>
        <begin position="1"/>
        <end position="23"/>
    </location>
</feature>